<accession>A0A182S374</accession>
<proteinExistence type="predicted"/>
<evidence type="ECO:0000313" key="1">
    <source>
        <dbReference type="EnsemblMetazoa" id="AFUN014884-PA"/>
    </source>
</evidence>
<evidence type="ECO:0008006" key="2">
    <source>
        <dbReference type="Google" id="ProtNLM"/>
    </source>
</evidence>
<dbReference type="EnsemblMetazoa" id="AFUN014884-RA">
    <property type="protein sequence ID" value="AFUN014884-PA"/>
    <property type="gene ID" value="AFUN014884"/>
</dbReference>
<dbReference type="VEuPathDB" id="VectorBase:AFUN014884"/>
<sequence>MLSSAILHILHQSNQALPITAICQRLKRFFPDAIPSQVSLRTATIESVLQLCYFGFIVYDHRKCGYKLLT</sequence>
<reference evidence="1" key="1">
    <citation type="submission" date="2020-05" db="UniProtKB">
        <authorList>
            <consortium name="EnsemblMetazoa"/>
        </authorList>
    </citation>
    <scope>IDENTIFICATION</scope>
    <source>
        <strain evidence="1">FUMOZ</strain>
    </source>
</reference>
<name>A0A182S374_ANOFN</name>
<protein>
    <recommendedName>
        <fullName evidence="2">Winged helix Storkhead-box1 domain-containing protein</fullName>
    </recommendedName>
</protein>
<dbReference type="AlphaFoldDB" id="A0A182S374"/>
<organism evidence="1">
    <name type="scientific">Anopheles funestus</name>
    <name type="common">African malaria mosquito</name>
    <dbReference type="NCBI Taxonomy" id="62324"/>
    <lineage>
        <taxon>Eukaryota</taxon>
        <taxon>Metazoa</taxon>
        <taxon>Ecdysozoa</taxon>
        <taxon>Arthropoda</taxon>
        <taxon>Hexapoda</taxon>
        <taxon>Insecta</taxon>
        <taxon>Pterygota</taxon>
        <taxon>Neoptera</taxon>
        <taxon>Endopterygota</taxon>
        <taxon>Diptera</taxon>
        <taxon>Nematocera</taxon>
        <taxon>Culicoidea</taxon>
        <taxon>Culicidae</taxon>
        <taxon>Anophelinae</taxon>
        <taxon>Anopheles</taxon>
    </lineage>
</organism>